<sequence>MTSEFPAASSSQQAFASPQPAPVTPAHQAASPPPENLKSWWARFRKDRPKHETQGNYFHDPSFESRHLNTNFGERSVEFLSPQSRSFVVRPSSPTSSIPDTL</sequence>
<evidence type="ECO:0000313" key="3">
    <source>
        <dbReference type="Proteomes" id="UP000443090"/>
    </source>
</evidence>
<feature type="region of interest" description="Disordered" evidence="1">
    <location>
        <begin position="1"/>
        <end position="46"/>
    </location>
</feature>
<evidence type="ECO:0000256" key="1">
    <source>
        <dbReference type="SAM" id="MobiDB-lite"/>
    </source>
</evidence>
<dbReference type="Proteomes" id="UP000443090">
    <property type="component" value="Unassembled WGS sequence"/>
</dbReference>
<reference evidence="2 3" key="1">
    <citation type="submission" date="2018-05" db="EMBL/GenBank/DDBJ databases">
        <title>Genome sequencing and assembly of the regulated plant pathogen Lachnellula willkommii and related sister species for the development of diagnostic species identification markers.</title>
        <authorList>
            <person name="Giroux E."/>
            <person name="Bilodeau G."/>
        </authorList>
    </citation>
    <scope>NUCLEOTIDE SEQUENCE [LARGE SCALE GENOMIC DNA]</scope>
    <source>
        <strain evidence="2 3">CBS 160.35</strain>
    </source>
</reference>
<accession>A0A8H8RXK1</accession>
<protein>
    <submittedName>
        <fullName evidence="2">Uncharacterized protein</fullName>
    </submittedName>
</protein>
<dbReference type="EMBL" id="QGMI01000325">
    <property type="protein sequence ID" value="TVY42495.1"/>
    <property type="molecule type" value="Genomic_DNA"/>
</dbReference>
<dbReference type="AlphaFoldDB" id="A0A8H8RXK1"/>
<keyword evidence="3" id="KW-1185">Reference proteome</keyword>
<organism evidence="2 3">
    <name type="scientific">Lachnellula occidentalis</name>
    <dbReference type="NCBI Taxonomy" id="215460"/>
    <lineage>
        <taxon>Eukaryota</taxon>
        <taxon>Fungi</taxon>
        <taxon>Dikarya</taxon>
        <taxon>Ascomycota</taxon>
        <taxon>Pezizomycotina</taxon>
        <taxon>Leotiomycetes</taxon>
        <taxon>Helotiales</taxon>
        <taxon>Lachnaceae</taxon>
        <taxon>Lachnellula</taxon>
    </lineage>
</organism>
<feature type="region of interest" description="Disordered" evidence="1">
    <location>
        <begin position="83"/>
        <end position="102"/>
    </location>
</feature>
<comment type="caution">
    <text evidence="2">The sequence shown here is derived from an EMBL/GenBank/DDBJ whole genome shotgun (WGS) entry which is preliminary data.</text>
</comment>
<proteinExistence type="predicted"/>
<name>A0A8H8RXK1_9HELO</name>
<evidence type="ECO:0000313" key="2">
    <source>
        <dbReference type="EMBL" id="TVY42495.1"/>
    </source>
</evidence>
<gene>
    <name evidence="2" type="ORF">LOCC1_G004376</name>
</gene>
<feature type="compositionally biased region" description="Low complexity" evidence="1">
    <location>
        <begin position="1"/>
        <end position="18"/>
    </location>
</feature>